<feature type="coiled-coil region" evidence="1">
    <location>
        <begin position="305"/>
        <end position="339"/>
    </location>
</feature>
<evidence type="ECO:0000313" key="5">
    <source>
        <dbReference type="Proteomes" id="UP000282818"/>
    </source>
</evidence>
<accession>A0A437QC64</accession>
<keyword evidence="5" id="KW-1185">Reference proteome</keyword>
<feature type="region of interest" description="Disordered" evidence="2">
    <location>
        <begin position="1"/>
        <end position="39"/>
    </location>
</feature>
<organism evidence="4 5">
    <name type="scientific">Neptunomonas marina</name>
    <dbReference type="NCBI Taxonomy" id="1815562"/>
    <lineage>
        <taxon>Bacteria</taxon>
        <taxon>Pseudomonadati</taxon>
        <taxon>Pseudomonadota</taxon>
        <taxon>Gammaproteobacteria</taxon>
        <taxon>Oceanospirillales</taxon>
        <taxon>Oceanospirillaceae</taxon>
        <taxon>Neptunomonas</taxon>
    </lineage>
</organism>
<evidence type="ECO:0000256" key="1">
    <source>
        <dbReference type="SAM" id="Coils"/>
    </source>
</evidence>
<evidence type="ECO:0000313" key="4">
    <source>
        <dbReference type="EMBL" id="RVU32152.1"/>
    </source>
</evidence>
<comment type="caution">
    <text evidence="4">The sequence shown here is derived from an EMBL/GenBank/DDBJ whole genome shotgun (WGS) entry which is preliminary data.</text>
</comment>
<dbReference type="AlphaFoldDB" id="A0A437QC64"/>
<dbReference type="Proteomes" id="UP000282818">
    <property type="component" value="Unassembled WGS sequence"/>
</dbReference>
<keyword evidence="3" id="KW-0812">Transmembrane</keyword>
<protein>
    <submittedName>
        <fullName evidence="4">Uncharacterized protein</fullName>
    </submittedName>
</protein>
<keyword evidence="3" id="KW-0472">Membrane</keyword>
<name>A0A437QC64_9GAMM</name>
<evidence type="ECO:0000256" key="3">
    <source>
        <dbReference type="SAM" id="Phobius"/>
    </source>
</evidence>
<keyword evidence="1" id="KW-0175">Coiled coil</keyword>
<dbReference type="RefSeq" id="WP_127692321.1">
    <property type="nucleotide sequence ID" value="NZ_SACQ01000001.1"/>
</dbReference>
<dbReference type="EMBL" id="SACQ01000001">
    <property type="protein sequence ID" value="RVU32152.1"/>
    <property type="molecule type" value="Genomic_DNA"/>
</dbReference>
<evidence type="ECO:0000256" key="2">
    <source>
        <dbReference type="SAM" id="MobiDB-lite"/>
    </source>
</evidence>
<keyword evidence="3" id="KW-1133">Transmembrane helix</keyword>
<feature type="coiled-coil region" evidence="1">
    <location>
        <begin position="184"/>
        <end position="228"/>
    </location>
</feature>
<sequence>MSQHDPHLNVPNLGPAKEPSSVATPDAAHRGKPAAPAASEASRGGWFTSLVLILLTAACSGLGYLVFDAQQKSELREFVLQTELDQAKQRIAALETMLSVDPDNAAEDTPSVVAQLQTLENLQAAQQAKLDTETAKLWEAVNQSVNTDLAQVKKQIASNSSAIVEVNEAITQAIKAGQSQAGTLEQLSQAQSDLSQQLTQVQALQAALTALEGQLKTAESTMVSLQTSQEAAAKQAGAKHAKQQQQLTDIQNALAALRTHIAVVEESVADDFVDLRTVLKQQDTKLAQLQKQPRATNNSSVVKRVKALENDINAIDASRRNVNRELLAIKKRINNLQARIGN</sequence>
<gene>
    <name evidence="4" type="ORF">EOE65_00420</name>
</gene>
<reference evidence="4 5" key="1">
    <citation type="submission" date="2019-01" db="EMBL/GenBank/DDBJ databases">
        <authorList>
            <person name="Chen W.-M."/>
        </authorList>
    </citation>
    <scope>NUCLEOTIDE SEQUENCE [LARGE SCALE GENOMIC DNA]</scope>
    <source>
        <strain evidence="4 5">HPM-16</strain>
    </source>
</reference>
<proteinExistence type="predicted"/>
<feature type="transmembrane region" description="Helical" evidence="3">
    <location>
        <begin position="46"/>
        <end position="67"/>
    </location>
</feature>